<evidence type="ECO:0000259" key="2">
    <source>
        <dbReference type="Pfam" id="PF07885"/>
    </source>
</evidence>
<organism evidence="3 4">
    <name type="scientific">Bodo saltans</name>
    <name type="common">Flagellated protozoan</name>
    <dbReference type="NCBI Taxonomy" id="75058"/>
    <lineage>
        <taxon>Eukaryota</taxon>
        <taxon>Discoba</taxon>
        <taxon>Euglenozoa</taxon>
        <taxon>Kinetoplastea</taxon>
        <taxon>Metakinetoplastina</taxon>
        <taxon>Eubodonida</taxon>
        <taxon>Bodonidae</taxon>
        <taxon>Bodo</taxon>
    </lineage>
</organism>
<evidence type="ECO:0000313" key="4">
    <source>
        <dbReference type="Proteomes" id="UP000051952"/>
    </source>
</evidence>
<dbReference type="AlphaFoldDB" id="A0A0S4J569"/>
<feature type="domain" description="Potassium channel" evidence="2">
    <location>
        <begin position="294"/>
        <end position="367"/>
    </location>
</feature>
<sequence length="499" mass="57403">MYDEELLGSEEKGNRRDTRDLIFAQCRQRQQQDLITDIFLLVAVVMRDRCGRIQKHGDVLWDTLMRKKNIQIFCFSCFGLICNICIASILWYNGTSIDQGNGIFLYRDTLTSQIDTSRYYALILLQIALSSSTITCCVLLYQRALMYTQEKRHRWANVDMLEYTKVMLSDNDAAKEESSETLMSSYSLIHSGHRYRLLLEVCLHIIHPIIWLNEPDTQVLYRVLQMAIFIRLYFVANLAFLLSEAYQSRLEILEKNVELHSTGSGITLGLALKMFYFSYPVIFTTILMVGSLAVMGFVMFLAERNEQPLNVSFGSLENAYWFSFVTFTTVGYGDLVPRSLFGRIVAVIIGSSGILITTILSGVIINLAAAGREQRFVSEYLERAQAADQCRDSAARVIQAAFRYYRLRSGDLMMPWLRRKGHKSNFLYERMTKFRRDRWRFTKSISTSSDPVIDAKLNFVKTDVLLAVTKLENHEKTVTATIDNIHQRANDILSILDNM</sequence>
<keyword evidence="4" id="KW-1185">Reference proteome</keyword>
<dbReference type="InterPro" id="IPR013099">
    <property type="entry name" value="K_chnl_dom"/>
</dbReference>
<dbReference type="GO" id="GO:0016020">
    <property type="term" value="C:membrane"/>
    <property type="evidence" value="ECO:0007669"/>
    <property type="project" value="InterPro"/>
</dbReference>
<keyword evidence="1" id="KW-1133">Transmembrane helix</keyword>
<dbReference type="SUPFAM" id="SSF81324">
    <property type="entry name" value="Voltage-gated potassium channels"/>
    <property type="match status" value="1"/>
</dbReference>
<feature type="transmembrane region" description="Helical" evidence="1">
    <location>
        <begin position="119"/>
        <end position="141"/>
    </location>
</feature>
<dbReference type="Pfam" id="PF07885">
    <property type="entry name" value="Ion_trans_2"/>
    <property type="match status" value="1"/>
</dbReference>
<evidence type="ECO:0000256" key="1">
    <source>
        <dbReference type="SAM" id="Phobius"/>
    </source>
</evidence>
<dbReference type="Proteomes" id="UP000051952">
    <property type="component" value="Unassembled WGS sequence"/>
</dbReference>
<proteinExistence type="predicted"/>
<feature type="transmembrane region" description="Helical" evidence="1">
    <location>
        <begin position="72"/>
        <end position="92"/>
    </location>
</feature>
<dbReference type="VEuPathDB" id="TriTrypDB:BSAL_92805"/>
<keyword evidence="1" id="KW-0472">Membrane</keyword>
<dbReference type="OrthoDB" id="415460at2759"/>
<dbReference type="EMBL" id="CYKH01001285">
    <property type="protein sequence ID" value="CUG86373.1"/>
    <property type="molecule type" value="Genomic_DNA"/>
</dbReference>
<dbReference type="PANTHER" id="PTHR10153">
    <property type="entry name" value="SMALL CONDUCTANCE CALCIUM-ACTIVATED POTASSIUM CHANNEL"/>
    <property type="match status" value="1"/>
</dbReference>
<keyword evidence="1" id="KW-0812">Transmembrane</keyword>
<name>A0A0S4J569_BODSA</name>
<evidence type="ECO:0000313" key="3">
    <source>
        <dbReference type="EMBL" id="CUG86373.1"/>
    </source>
</evidence>
<protein>
    <submittedName>
        <fullName evidence="3">Ion transporter, putative</fullName>
    </submittedName>
</protein>
<feature type="transmembrane region" description="Helical" evidence="1">
    <location>
        <begin position="344"/>
        <end position="369"/>
    </location>
</feature>
<reference evidence="4" key="1">
    <citation type="submission" date="2015-09" db="EMBL/GenBank/DDBJ databases">
        <authorList>
            <consortium name="Pathogen Informatics"/>
        </authorList>
    </citation>
    <scope>NUCLEOTIDE SEQUENCE [LARGE SCALE GENOMIC DNA]</scope>
    <source>
        <strain evidence="4">Lake Konstanz</strain>
    </source>
</reference>
<accession>A0A0S4J569</accession>
<dbReference type="Gene3D" id="1.10.287.70">
    <property type="match status" value="1"/>
</dbReference>
<feature type="transmembrane region" description="Helical" evidence="1">
    <location>
        <begin position="219"/>
        <end position="242"/>
    </location>
</feature>
<dbReference type="InterPro" id="IPR015449">
    <property type="entry name" value="K_chnl_Ca-activ_SK"/>
</dbReference>
<gene>
    <name evidence="3" type="ORF">BSAL_92805</name>
</gene>
<feature type="transmembrane region" description="Helical" evidence="1">
    <location>
        <begin position="319"/>
        <end position="337"/>
    </location>
</feature>
<feature type="transmembrane region" description="Helical" evidence="1">
    <location>
        <begin position="276"/>
        <end position="299"/>
    </location>
</feature>
<dbReference type="GO" id="GO:0016286">
    <property type="term" value="F:small conductance calcium-activated potassium channel activity"/>
    <property type="evidence" value="ECO:0007669"/>
    <property type="project" value="InterPro"/>
</dbReference>